<dbReference type="PROSITE" id="PS50850">
    <property type="entry name" value="MFS"/>
    <property type="match status" value="1"/>
</dbReference>
<protein>
    <submittedName>
        <fullName evidence="8">MFS transporter</fullName>
    </submittedName>
</protein>
<feature type="transmembrane region" description="Helical" evidence="6">
    <location>
        <begin position="336"/>
        <end position="356"/>
    </location>
</feature>
<sequence>MPQTSDVRMTSAARPGPQHHGLRGWGFRLLVLASVLSFAGYVLLLPVVPLWAARGGAGELGAGATTAVFMGTTVLTQLAMPWLLDHGGYRWTFPVGALLLGAPAPLLGLTTDLGLLLAVSGLRGVGFGMVTVVGSALAARLVPPDQIGRAAGYYGMAVGLPHVAFLSGGVWAALNLGFDAVFWAAGAAPVAGALAAAGIWLMAGSGAMASGESPGQKGAAEAAGQSGVAGAAGPTGSAGSPGSAGPAEPPSPAGPAGPAAAAPAARGPRAHARLAAPLLLMLVCALSSSAVVTFLAIPLEEAATVVFAALLAYGLLSVAGRWAAGALSDRRRRIAVLVPATAMTAVGMGLAAAALWPAGPGWEGPGALGAAAAVAGAALFGAGFGAVQNDTLVVMFRRSGPRGYGTASAVWNIGYDGGAGLGAVIVGLAVQAAGYGPAFALAATAVALCLPVAAILVRRPD</sequence>
<evidence type="ECO:0000256" key="2">
    <source>
        <dbReference type="ARBA" id="ARBA00022692"/>
    </source>
</evidence>
<evidence type="ECO:0000313" key="8">
    <source>
        <dbReference type="EMBL" id="MDA0567890.1"/>
    </source>
</evidence>
<reference evidence="8" key="1">
    <citation type="submission" date="2021-10" db="EMBL/GenBank/DDBJ databases">
        <title>Streptomonospora sp. nov., isolated from mangrove soil.</title>
        <authorList>
            <person name="Chen X."/>
            <person name="Ge X."/>
            <person name="Liu W."/>
        </authorList>
    </citation>
    <scope>NUCLEOTIDE SEQUENCE</scope>
    <source>
        <strain evidence="8">S1-112</strain>
    </source>
</reference>
<dbReference type="InterPro" id="IPR020846">
    <property type="entry name" value="MFS_dom"/>
</dbReference>
<feature type="compositionally biased region" description="Low complexity" evidence="5">
    <location>
        <begin position="218"/>
        <end position="246"/>
    </location>
</feature>
<gene>
    <name evidence="8" type="ORF">LG943_26740</name>
</gene>
<feature type="domain" description="Major facilitator superfamily (MFS) profile" evidence="7">
    <location>
        <begin position="26"/>
        <end position="461"/>
    </location>
</feature>
<feature type="transmembrane region" description="Helical" evidence="6">
    <location>
        <begin position="64"/>
        <end position="84"/>
    </location>
</feature>
<evidence type="ECO:0000256" key="3">
    <source>
        <dbReference type="ARBA" id="ARBA00022989"/>
    </source>
</evidence>
<dbReference type="PANTHER" id="PTHR23531:SF1">
    <property type="entry name" value="QUINOLENE RESISTANCE PROTEIN NORA"/>
    <property type="match status" value="1"/>
</dbReference>
<dbReference type="GO" id="GO:0022857">
    <property type="term" value="F:transmembrane transporter activity"/>
    <property type="evidence" value="ECO:0007669"/>
    <property type="project" value="InterPro"/>
</dbReference>
<dbReference type="EMBL" id="JAJAQC010000086">
    <property type="protein sequence ID" value="MDA0567890.1"/>
    <property type="molecule type" value="Genomic_DNA"/>
</dbReference>
<feature type="transmembrane region" description="Helical" evidence="6">
    <location>
        <begin position="368"/>
        <end position="388"/>
    </location>
</feature>
<dbReference type="GO" id="GO:0005886">
    <property type="term" value="C:plasma membrane"/>
    <property type="evidence" value="ECO:0007669"/>
    <property type="project" value="UniProtKB-SubCell"/>
</dbReference>
<dbReference type="SUPFAM" id="SSF103473">
    <property type="entry name" value="MFS general substrate transporter"/>
    <property type="match status" value="1"/>
</dbReference>
<keyword evidence="2 6" id="KW-0812">Transmembrane</keyword>
<comment type="subcellular location">
    <subcellularLocation>
        <location evidence="1">Cell membrane</location>
        <topology evidence="1">Multi-pass membrane protein</topology>
    </subcellularLocation>
</comment>
<feature type="transmembrane region" description="Helical" evidence="6">
    <location>
        <begin position="115"/>
        <end position="139"/>
    </location>
</feature>
<feature type="transmembrane region" description="Helical" evidence="6">
    <location>
        <begin position="438"/>
        <end position="457"/>
    </location>
</feature>
<feature type="transmembrane region" description="Helical" evidence="6">
    <location>
        <begin position="151"/>
        <end position="174"/>
    </location>
</feature>
<evidence type="ECO:0000256" key="6">
    <source>
        <dbReference type="SAM" id="Phobius"/>
    </source>
</evidence>
<feature type="region of interest" description="Disordered" evidence="5">
    <location>
        <begin position="213"/>
        <end position="263"/>
    </location>
</feature>
<name>A0A9X3NVZ0_9ACTN</name>
<evidence type="ECO:0000256" key="5">
    <source>
        <dbReference type="SAM" id="MobiDB-lite"/>
    </source>
</evidence>
<evidence type="ECO:0000256" key="4">
    <source>
        <dbReference type="ARBA" id="ARBA00023136"/>
    </source>
</evidence>
<feature type="transmembrane region" description="Helical" evidence="6">
    <location>
        <begin position="29"/>
        <end position="52"/>
    </location>
</feature>
<dbReference type="Gene3D" id="1.20.1250.20">
    <property type="entry name" value="MFS general substrate transporter like domains"/>
    <property type="match status" value="1"/>
</dbReference>
<dbReference type="InterPro" id="IPR011701">
    <property type="entry name" value="MFS"/>
</dbReference>
<accession>A0A9X3NVZ0</accession>
<dbReference type="AlphaFoldDB" id="A0A9X3NVZ0"/>
<dbReference type="InterPro" id="IPR052714">
    <property type="entry name" value="MFS_Exporter"/>
</dbReference>
<dbReference type="Pfam" id="PF07690">
    <property type="entry name" value="MFS_1"/>
    <property type="match status" value="1"/>
</dbReference>
<feature type="transmembrane region" description="Helical" evidence="6">
    <location>
        <begin position="274"/>
        <end position="297"/>
    </location>
</feature>
<keyword evidence="9" id="KW-1185">Reference proteome</keyword>
<evidence type="ECO:0000259" key="7">
    <source>
        <dbReference type="PROSITE" id="PS50850"/>
    </source>
</evidence>
<evidence type="ECO:0000256" key="1">
    <source>
        <dbReference type="ARBA" id="ARBA00004651"/>
    </source>
</evidence>
<feature type="transmembrane region" description="Helical" evidence="6">
    <location>
        <begin position="91"/>
        <end position="109"/>
    </location>
</feature>
<dbReference type="RefSeq" id="WP_270075126.1">
    <property type="nucleotide sequence ID" value="NZ_JAJAQC010000086.1"/>
</dbReference>
<feature type="transmembrane region" description="Helical" evidence="6">
    <location>
        <begin position="180"/>
        <end position="203"/>
    </location>
</feature>
<feature type="transmembrane region" description="Helical" evidence="6">
    <location>
        <begin position="409"/>
        <end position="432"/>
    </location>
</feature>
<comment type="caution">
    <text evidence="8">The sequence shown here is derived from an EMBL/GenBank/DDBJ whole genome shotgun (WGS) entry which is preliminary data.</text>
</comment>
<dbReference type="Proteomes" id="UP001140076">
    <property type="component" value="Unassembled WGS sequence"/>
</dbReference>
<feature type="transmembrane region" description="Helical" evidence="6">
    <location>
        <begin position="303"/>
        <end position="324"/>
    </location>
</feature>
<dbReference type="InterPro" id="IPR036259">
    <property type="entry name" value="MFS_trans_sf"/>
</dbReference>
<keyword evidence="4 6" id="KW-0472">Membrane</keyword>
<dbReference type="PANTHER" id="PTHR23531">
    <property type="entry name" value="QUINOLENE RESISTANCE PROTEIN NORA"/>
    <property type="match status" value="1"/>
</dbReference>
<evidence type="ECO:0000313" key="9">
    <source>
        <dbReference type="Proteomes" id="UP001140076"/>
    </source>
</evidence>
<organism evidence="8 9">
    <name type="scientific">Streptomonospora mangrovi</name>
    <dbReference type="NCBI Taxonomy" id="2883123"/>
    <lineage>
        <taxon>Bacteria</taxon>
        <taxon>Bacillati</taxon>
        <taxon>Actinomycetota</taxon>
        <taxon>Actinomycetes</taxon>
        <taxon>Streptosporangiales</taxon>
        <taxon>Nocardiopsidaceae</taxon>
        <taxon>Streptomonospora</taxon>
    </lineage>
</organism>
<proteinExistence type="predicted"/>
<keyword evidence="3 6" id="KW-1133">Transmembrane helix</keyword>